<dbReference type="Proteomes" id="UP000238095">
    <property type="component" value="Chromosome 1"/>
</dbReference>
<gene>
    <name evidence="1" type="ORF">CFBP3840_02453</name>
</gene>
<protein>
    <submittedName>
        <fullName evidence="1">Uncharacterized protein</fullName>
    </submittedName>
</protein>
<reference evidence="1 2" key="1">
    <citation type="submission" date="2017-11" db="EMBL/GenBank/DDBJ databases">
        <authorList>
            <person name="Han C.G."/>
        </authorList>
    </citation>
    <scope>NUCLEOTIDE SEQUENCE [LARGE SCALE GENOMIC DNA]</scope>
    <source>
        <strain evidence="1">CFBP3840</strain>
    </source>
</reference>
<proteinExistence type="predicted"/>
<sequence>MSDALALRSMNITGPGFKGSKLNTYSIIPTGSADILCNYHHH</sequence>
<name>A0A2K4WUD2_PSESX</name>
<dbReference type="AlphaFoldDB" id="A0A2K4WUD2"/>
<organism evidence="1 2">
    <name type="scientific">Pseudomonas syringae</name>
    <dbReference type="NCBI Taxonomy" id="317"/>
    <lineage>
        <taxon>Bacteria</taxon>
        <taxon>Pseudomonadati</taxon>
        <taxon>Pseudomonadota</taxon>
        <taxon>Gammaproteobacteria</taxon>
        <taxon>Pseudomonadales</taxon>
        <taxon>Pseudomonadaceae</taxon>
        <taxon>Pseudomonas</taxon>
    </lineage>
</organism>
<evidence type="ECO:0000313" key="1">
    <source>
        <dbReference type="EMBL" id="SOS39499.1"/>
    </source>
</evidence>
<accession>A0A2K4WUD2</accession>
<dbReference type="EMBL" id="LT963409">
    <property type="protein sequence ID" value="SOS39499.1"/>
    <property type="molecule type" value="Genomic_DNA"/>
</dbReference>
<evidence type="ECO:0000313" key="2">
    <source>
        <dbReference type="Proteomes" id="UP000238095"/>
    </source>
</evidence>